<dbReference type="GO" id="GO:0016020">
    <property type="term" value="C:membrane"/>
    <property type="evidence" value="ECO:0007669"/>
    <property type="project" value="TreeGrafter"/>
</dbReference>
<name>A0A2N9GT33_FAGSY</name>
<proteinExistence type="predicted"/>
<gene>
    <name evidence="1" type="ORF">FSB_LOCUS33448</name>
</gene>
<reference evidence="1" key="1">
    <citation type="submission" date="2018-02" db="EMBL/GenBank/DDBJ databases">
        <authorList>
            <person name="Cohen D.B."/>
            <person name="Kent A.D."/>
        </authorList>
    </citation>
    <scope>NUCLEOTIDE SEQUENCE</scope>
</reference>
<evidence type="ECO:0000313" key="1">
    <source>
        <dbReference type="EMBL" id="SPD05566.1"/>
    </source>
</evidence>
<dbReference type="PANTHER" id="PTHR22753">
    <property type="entry name" value="TRANSMEMBRANE PROTEIN 68"/>
    <property type="match status" value="1"/>
</dbReference>
<dbReference type="PANTHER" id="PTHR22753:SF14">
    <property type="entry name" value="MONOACYLGLYCEROL_DIACYLGLYCEROL O-ACYLTRANSFERASE"/>
    <property type="match status" value="1"/>
</dbReference>
<dbReference type="EMBL" id="OIVN01002673">
    <property type="protein sequence ID" value="SPD05566.1"/>
    <property type="molecule type" value="Genomic_DNA"/>
</dbReference>
<accession>A0A2N9GT33</accession>
<protein>
    <submittedName>
        <fullName evidence="1">Uncharacterized protein</fullName>
    </submittedName>
</protein>
<sequence>MLNNFSIIGNWIQVLMIEFAWIFRDEIKGEVANRDLFIPVMLPKIPGRFYYLFGKPIKTKGREDILRDKQVANQLYLQIKSEVERNLTFLIKKRQEDPYRSIVDRTLYKALYAPSHEVPTFEL</sequence>
<dbReference type="AlphaFoldDB" id="A0A2N9GT33"/>
<organism evidence="1">
    <name type="scientific">Fagus sylvatica</name>
    <name type="common">Beechnut</name>
    <dbReference type="NCBI Taxonomy" id="28930"/>
    <lineage>
        <taxon>Eukaryota</taxon>
        <taxon>Viridiplantae</taxon>
        <taxon>Streptophyta</taxon>
        <taxon>Embryophyta</taxon>
        <taxon>Tracheophyta</taxon>
        <taxon>Spermatophyta</taxon>
        <taxon>Magnoliopsida</taxon>
        <taxon>eudicotyledons</taxon>
        <taxon>Gunneridae</taxon>
        <taxon>Pentapetalae</taxon>
        <taxon>rosids</taxon>
        <taxon>fabids</taxon>
        <taxon>Fagales</taxon>
        <taxon>Fagaceae</taxon>
        <taxon>Fagus</taxon>
    </lineage>
</organism>